<evidence type="ECO:0000256" key="2">
    <source>
        <dbReference type="SAM" id="MobiDB-lite"/>
    </source>
</evidence>
<dbReference type="Proteomes" id="UP001498771">
    <property type="component" value="Unassembled WGS sequence"/>
</dbReference>
<feature type="compositionally biased region" description="Low complexity" evidence="2">
    <location>
        <begin position="166"/>
        <end position="180"/>
    </location>
</feature>
<dbReference type="RefSeq" id="XP_064768596.1">
    <property type="nucleotide sequence ID" value="XM_064912597.1"/>
</dbReference>
<proteinExistence type="predicted"/>
<dbReference type="InterPro" id="IPR051726">
    <property type="entry name" value="Chitin_Synth_Reg"/>
</dbReference>
<comment type="caution">
    <text evidence="3">The sequence shown here is derived from an EMBL/GenBank/DDBJ whole genome shotgun (WGS) entry which is preliminary data.</text>
</comment>
<feature type="region of interest" description="Disordered" evidence="2">
    <location>
        <begin position="163"/>
        <end position="271"/>
    </location>
</feature>
<feature type="compositionally biased region" description="Polar residues" evidence="2">
    <location>
        <begin position="29"/>
        <end position="38"/>
    </location>
</feature>
<feature type="compositionally biased region" description="Low complexity" evidence="2">
    <location>
        <begin position="44"/>
        <end position="53"/>
    </location>
</feature>
<feature type="compositionally biased region" description="Basic and acidic residues" evidence="2">
    <location>
        <begin position="610"/>
        <end position="624"/>
    </location>
</feature>
<feature type="compositionally biased region" description="Low complexity" evidence="2">
    <location>
        <begin position="235"/>
        <end position="254"/>
    </location>
</feature>
<dbReference type="GeneID" id="90038109"/>
<protein>
    <recommendedName>
        <fullName evidence="5">HCP-like protein</fullName>
    </recommendedName>
</protein>
<keyword evidence="1" id="KW-0677">Repeat</keyword>
<dbReference type="InterPro" id="IPR006597">
    <property type="entry name" value="Sel1-like"/>
</dbReference>
<dbReference type="PANTHER" id="PTHR46430">
    <property type="entry name" value="PROTEIN SKT5-RELATED"/>
    <property type="match status" value="1"/>
</dbReference>
<gene>
    <name evidence="3" type="ORF">BZA70DRAFT_278409</name>
</gene>
<dbReference type="SUPFAM" id="SSF81901">
    <property type="entry name" value="HCP-like"/>
    <property type="match status" value="2"/>
</dbReference>
<reference evidence="3 4" key="1">
    <citation type="submission" date="2024-03" db="EMBL/GenBank/DDBJ databases">
        <title>Genome-scale model development and genomic sequencing of the oleaginous clade Lipomyces.</title>
        <authorList>
            <consortium name="Lawrence Berkeley National Laboratory"/>
            <person name="Czajka J.J."/>
            <person name="Han Y."/>
            <person name="Kim J."/>
            <person name="Mondo S.J."/>
            <person name="Hofstad B.A."/>
            <person name="Robles A."/>
            <person name="Haridas S."/>
            <person name="Riley R."/>
            <person name="LaButti K."/>
            <person name="Pangilinan J."/>
            <person name="Andreopoulos W."/>
            <person name="Lipzen A."/>
            <person name="Yan J."/>
            <person name="Wang M."/>
            <person name="Ng V."/>
            <person name="Grigoriev I.V."/>
            <person name="Spatafora J.W."/>
            <person name="Magnuson J.K."/>
            <person name="Baker S.E."/>
            <person name="Pomraning K.R."/>
        </authorList>
    </citation>
    <scope>NUCLEOTIDE SEQUENCE [LARGE SCALE GENOMIC DNA]</scope>
    <source>
        <strain evidence="3 4">Phaff 52-87</strain>
    </source>
</reference>
<evidence type="ECO:0000256" key="1">
    <source>
        <dbReference type="ARBA" id="ARBA00022737"/>
    </source>
</evidence>
<evidence type="ECO:0008006" key="5">
    <source>
        <dbReference type="Google" id="ProtNLM"/>
    </source>
</evidence>
<name>A0ABR1F8Z0_9ASCO</name>
<dbReference type="Pfam" id="PF08238">
    <property type="entry name" value="Sel1"/>
    <property type="match status" value="7"/>
</dbReference>
<feature type="region of interest" description="Disordered" evidence="2">
    <location>
        <begin position="566"/>
        <end position="624"/>
    </location>
</feature>
<dbReference type="Gene3D" id="1.25.40.10">
    <property type="entry name" value="Tetratricopeptide repeat domain"/>
    <property type="match status" value="2"/>
</dbReference>
<feature type="compositionally biased region" description="Polar residues" evidence="2">
    <location>
        <begin position="255"/>
        <end position="266"/>
    </location>
</feature>
<dbReference type="InterPro" id="IPR011990">
    <property type="entry name" value="TPR-like_helical_dom_sf"/>
</dbReference>
<feature type="compositionally biased region" description="Low complexity" evidence="2">
    <location>
        <begin position="208"/>
        <end position="228"/>
    </location>
</feature>
<evidence type="ECO:0000313" key="3">
    <source>
        <dbReference type="EMBL" id="KAK7205563.1"/>
    </source>
</evidence>
<organism evidence="3 4">
    <name type="scientific">Myxozyma melibiosi</name>
    <dbReference type="NCBI Taxonomy" id="54550"/>
    <lineage>
        <taxon>Eukaryota</taxon>
        <taxon>Fungi</taxon>
        <taxon>Dikarya</taxon>
        <taxon>Ascomycota</taxon>
        <taxon>Saccharomycotina</taxon>
        <taxon>Lipomycetes</taxon>
        <taxon>Lipomycetales</taxon>
        <taxon>Lipomycetaceae</taxon>
        <taxon>Myxozyma</taxon>
    </lineage>
</organism>
<feature type="compositionally biased region" description="Low complexity" evidence="2">
    <location>
        <begin position="593"/>
        <end position="608"/>
    </location>
</feature>
<dbReference type="SMART" id="SM00671">
    <property type="entry name" value="SEL1"/>
    <property type="match status" value="7"/>
</dbReference>
<accession>A0ABR1F8Z0</accession>
<feature type="region of interest" description="Disordered" evidence="2">
    <location>
        <begin position="1"/>
        <end position="101"/>
    </location>
</feature>
<dbReference type="PANTHER" id="PTHR46430:SF1">
    <property type="entry name" value="CHITIN SYNTHASE REGULATOR SKT5-RELATED"/>
    <property type="match status" value="1"/>
</dbReference>
<sequence>MSVPSAIDRRSFNASPAAGLRVGHRRDSPSISAPSSPVQLPLASSSSMTFSESAPVPSAQPNRLSVYPMLPGSRSSVSLYGSGGGQQRPVSSYHGRTPSVAPPASFDQAHLIGSLGAAGQHALVAHDKTLELYRANAKRTNDPTVQFEFAQFLIRSALTIPLNPDGSSTTSGKPSSSSSPHEPIDRPPSAGSLHGLPNGLGRQPLHKSQSSMSATSQSSSGSIHSAPSMFTADESTSTPMTSMASSSTAATGMTRSQSDGLSNPSSLPIDPAKKREKLLREAAAVLRKLADRSHPDAQYLLADALSSGLLGRRDLREAFVLFVSATKHGHSEAAYRAALCYEEGWGTATDVRKAVQFLRVAAAKNHPGAMLKLGVACYYNQLGLAHKQRDGVRWLSRAAETANEIFPQAPYELAGIYEKGFLDIIIPDEAYAAQLYVKSAELGYAPAATRLGYAYENGILTCPQDPALSVHYYTIAALAGDPQAMLSLCAWYMVGAPSVLERNEEEAFEWARKAAEVGLPKAMFAVGHFCEAGVGTKRDMLEANVWYTRAAEHGEERATTRLNVLNGRNANAQGKEGEKKKKKERKAKDKENATVAAPAAAASTGAKTQGQKEKEADNKDCVIM</sequence>
<evidence type="ECO:0000313" key="4">
    <source>
        <dbReference type="Proteomes" id="UP001498771"/>
    </source>
</evidence>
<keyword evidence="4" id="KW-1185">Reference proteome</keyword>
<dbReference type="EMBL" id="JBBJBU010000005">
    <property type="protein sequence ID" value="KAK7205563.1"/>
    <property type="molecule type" value="Genomic_DNA"/>
</dbReference>